<evidence type="ECO:0000256" key="1">
    <source>
        <dbReference type="PROSITE-ProRule" id="PRU00176"/>
    </source>
</evidence>
<sequence length="804" mass="86731">MTDNPELVATADLTPQSPKPINLSSPASVPALQDQADTLSTMALSPSEDLVTVDVTSIASQSINGIGAEQTHTESDANTSSENVDLTTVDTTSHEVSAQESGEQEDDEDQYAKDFDSPVPDAIETSQDGQAVSTNGVVANQDTFSSEISANMPSIEQAAPSTSAPVAEPNGINTQASTATSALTGPGIPTSLEEPTGPRIADGDGIDIQALVDTITARNTSAVPNDQPEATPSVVNPDVASSEVPQSLPPKPPVSQQPPALDVLPQELHKFQPMSNGTTQNMVSAHGLSYTHPPNGAPVPLGYVAPAVFPPGVPGQQAGPYDAGGTLSHNQSQRYDEFLKEERKYVSEAKWDRFPEGSRLFIGNLSSERATKKEVFDIFSPYGRLAQISLKQAYGFVQYHTVAEGQAATDALQGIEISGRKIHLEFSRAQKKDGDGDRRGPRGARTGSVQQNDRDRTRFDGRRNDGYRARSPSPSRGPHSRQGSYGRAERGQWDAPSDYARRDRSRSPMGYGGGHYRRRSPSPYRRGLPKSEADLDIQRRYGADVPDVQLLLLQEVNRDFVAWVQGAFAERGLKVDVMFLDPRFPRDLVIQRQIVEGVHGVTELNYHSQSMAKIPLQMFDRSTGRHNARFDQYQDLDPKIAAEIVVRAKAQSHSQSQMQAPASYGNNGYYPPAAYPAPQPMAQQMPPHMASQYPGMPGQVHPSPYPGSVDNATIQRVLSAFHGNSGAHVPSQQQMAPGPGVDVNAVLHALGANGSVPPPQQQQALTYPPPPPQGHPGQGHPSQGNPTDQAYVQDIMAQLSRYRQ</sequence>
<evidence type="ECO:0000256" key="2">
    <source>
        <dbReference type="SAM" id="MobiDB-lite"/>
    </source>
</evidence>
<feature type="region of interest" description="Disordered" evidence="2">
    <location>
        <begin position="751"/>
        <end position="804"/>
    </location>
</feature>
<dbReference type="STRING" id="1229662.W3WIR1"/>
<feature type="compositionally biased region" description="Polar residues" evidence="2">
    <location>
        <begin position="76"/>
        <end position="98"/>
    </location>
</feature>
<feature type="region of interest" description="Disordered" evidence="2">
    <location>
        <begin position="682"/>
        <end position="710"/>
    </location>
</feature>
<dbReference type="GeneID" id="19279712"/>
<proteinExistence type="predicted"/>
<protein>
    <recommendedName>
        <fullName evidence="3">RRM domain-containing protein</fullName>
    </recommendedName>
</protein>
<dbReference type="Proteomes" id="UP000030651">
    <property type="component" value="Unassembled WGS sequence"/>
</dbReference>
<gene>
    <name evidence="4" type="ORF">PFICI_14699</name>
</gene>
<dbReference type="eggNOG" id="KOG0118">
    <property type="taxonomic scope" value="Eukaryota"/>
</dbReference>
<dbReference type="SMART" id="SM00360">
    <property type="entry name" value="RRM"/>
    <property type="match status" value="1"/>
</dbReference>
<dbReference type="AlphaFoldDB" id="W3WIR1"/>
<feature type="compositionally biased region" description="Polar residues" evidence="2">
    <location>
        <begin position="219"/>
        <end position="234"/>
    </location>
</feature>
<dbReference type="PANTHER" id="PTHR23295">
    <property type="entry name" value="NUCLEAR RECEPTOR COACTIVATOR 5-RELATED"/>
    <property type="match status" value="1"/>
</dbReference>
<dbReference type="InterPro" id="IPR000504">
    <property type="entry name" value="RRM_dom"/>
</dbReference>
<dbReference type="InterPro" id="IPR012677">
    <property type="entry name" value="Nucleotide-bd_a/b_plait_sf"/>
</dbReference>
<feature type="region of interest" description="Disordered" evidence="2">
    <location>
        <begin position="1"/>
        <end position="32"/>
    </location>
</feature>
<dbReference type="InterPro" id="IPR052600">
    <property type="entry name" value="Nuc_rcpt_coact/corep"/>
</dbReference>
<feature type="compositionally biased region" description="Polar residues" evidence="2">
    <location>
        <begin position="124"/>
        <end position="134"/>
    </location>
</feature>
<feature type="region of interest" description="Disordered" evidence="2">
    <location>
        <begin position="219"/>
        <end position="259"/>
    </location>
</feature>
<accession>W3WIR1</accession>
<evidence type="ECO:0000259" key="3">
    <source>
        <dbReference type="PROSITE" id="PS50102"/>
    </source>
</evidence>
<feature type="region of interest" description="Disordered" evidence="2">
    <location>
        <begin position="65"/>
        <end position="134"/>
    </location>
</feature>
<dbReference type="PANTHER" id="PTHR23295:SF6">
    <property type="entry name" value="NEOSIN, ISOFORM A"/>
    <property type="match status" value="1"/>
</dbReference>
<dbReference type="GO" id="GO:0003723">
    <property type="term" value="F:RNA binding"/>
    <property type="evidence" value="ECO:0007669"/>
    <property type="project" value="UniProtKB-UniRule"/>
</dbReference>
<dbReference type="KEGG" id="pfy:PFICI_14699"/>
<evidence type="ECO:0000313" key="4">
    <source>
        <dbReference type="EMBL" id="ETS73753.1"/>
    </source>
</evidence>
<name>W3WIR1_PESFW</name>
<dbReference type="PROSITE" id="PS50102">
    <property type="entry name" value="RRM"/>
    <property type="match status" value="1"/>
</dbReference>
<dbReference type="EMBL" id="KI912121">
    <property type="protein sequence ID" value="ETS73753.1"/>
    <property type="molecule type" value="Genomic_DNA"/>
</dbReference>
<dbReference type="InParanoid" id="W3WIR1"/>
<feature type="compositionally biased region" description="Basic and acidic residues" evidence="2">
    <location>
        <begin position="452"/>
        <end position="468"/>
    </location>
</feature>
<feature type="domain" description="RRM" evidence="3">
    <location>
        <begin position="358"/>
        <end position="429"/>
    </location>
</feature>
<dbReference type="HOGENOM" id="CLU_013226_0_0_1"/>
<dbReference type="OrthoDB" id="10044938at2759"/>
<evidence type="ECO:0000313" key="5">
    <source>
        <dbReference type="Proteomes" id="UP000030651"/>
    </source>
</evidence>
<dbReference type="Gene3D" id="3.30.70.330">
    <property type="match status" value="1"/>
</dbReference>
<keyword evidence="5" id="KW-1185">Reference proteome</keyword>
<dbReference type="InterPro" id="IPR035979">
    <property type="entry name" value="RBD_domain_sf"/>
</dbReference>
<dbReference type="Pfam" id="PF00076">
    <property type="entry name" value="RRM_1"/>
    <property type="match status" value="1"/>
</dbReference>
<feature type="region of interest" description="Disordered" evidence="2">
    <location>
        <begin position="426"/>
        <end position="529"/>
    </location>
</feature>
<feature type="compositionally biased region" description="Pro residues" evidence="2">
    <location>
        <begin position="247"/>
        <end position="256"/>
    </location>
</feature>
<dbReference type="OMA" id="LENQMDP"/>
<reference evidence="5" key="1">
    <citation type="journal article" date="2015" name="BMC Genomics">
        <title>Genomic and transcriptomic analysis of the endophytic fungus Pestalotiopsis fici reveals its lifestyle and high potential for synthesis of natural products.</title>
        <authorList>
            <person name="Wang X."/>
            <person name="Zhang X."/>
            <person name="Liu L."/>
            <person name="Xiang M."/>
            <person name="Wang W."/>
            <person name="Sun X."/>
            <person name="Che Y."/>
            <person name="Guo L."/>
            <person name="Liu G."/>
            <person name="Guo L."/>
            <person name="Wang C."/>
            <person name="Yin W.B."/>
            <person name="Stadler M."/>
            <person name="Zhang X."/>
            <person name="Liu X."/>
        </authorList>
    </citation>
    <scope>NUCLEOTIDE SEQUENCE [LARGE SCALE GENOMIC DNA]</scope>
    <source>
        <strain evidence="5">W106-1 / CGMCC3.15140</strain>
    </source>
</reference>
<keyword evidence="1" id="KW-0694">RNA-binding</keyword>
<feature type="region of interest" description="Disordered" evidence="2">
    <location>
        <begin position="177"/>
        <end position="204"/>
    </location>
</feature>
<organism evidence="4 5">
    <name type="scientific">Pestalotiopsis fici (strain W106-1 / CGMCC3.15140)</name>
    <dbReference type="NCBI Taxonomy" id="1229662"/>
    <lineage>
        <taxon>Eukaryota</taxon>
        <taxon>Fungi</taxon>
        <taxon>Dikarya</taxon>
        <taxon>Ascomycota</taxon>
        <taxon>Pezizomycotina</taxon>
        <taxon>Sordariomycetes</taxon>
        <taxon>Xylariomycetidae</taxon>
        <taxon>Amphisphaeriales</taxon>
        <taxon>Sporocadaceae</taxon>
        <taxon>Pestalotiopsis</taxon>
    </lineage>
</organism>
<dbReference type="RefSeq" id="XP_007841471.1">
    <property type="nucleotide sequence ID" value="XM_007843280.1"/>
</dbReference>
<feature type="compositionally biased region" description="Low complexity" evidence="2">
    <location>
        <begin position="469"/>
        <end position="484"/>
    </location>
</feature>
<feature type="compositionally biased region" description="Basic and acidic residues" evidence="2">
    <location>
        <begin position="426"/>
        <end position="440"/>
    </location>
</feature>
<dbReference type="SUPFAM" id="SSF54928">
    <property type="entry name" value="RNA-binding domain, RBD"/>
    <property type="match status" value="1"/>
</dbReference>